<reference evidence="2" key="1">
    <citation type="submission" date="2020-03" db="EMBL/GenBank/DDBJ databases">
        <title>The deep terrestrial virosphere.</title>
        <authorList>
            <person name="Holmfeldt K."/>
            <person name="Nilsson E."/>
            <person name="Simone D."/>
            <person name="Lopez-Fernandez M."/>
            <person name="Wu X."/>
            <person name="de Brujin I."/>
            <person name="Lundin D."/>
            <person name="Andersson A."/>
            <person name="Bertilsson S."/>
            <person name="Dopson M."/>
        </authorList>
    </citation>
    <scope>NUCLEOTIDE SEQUENCE</scope>
    <source>
        <strain evidence="2">TM448A02612</strain>
    </source>
</reference>
<dbReference type="AlphaFoldDB" id="A0A6H1ZXY1"/>
<accession>A0A6H1ZXY1</accession>
<keyword evidence="1" id="KW-0175">Coiled coil</keyword>
<evidence type="ECO:0000256" key="1">
    <source>
        <dbReference type="SAM" id="Coils"/>
    </source>
</evidence>
<gene>
    <name evidence="2" type="ORF">TM448A02612_0001</name>
</gene>
<proteinExistence type="predicted"/>
<feature type="coiled-coil region" evidence="1">
    <location>
        <begin position="10"/>
        <end position="44"/>
    </location>
</feature>
<dbReference type="EMBL" id="MT144331">
    <property type="protein sequence ID" value="QJA52329.1"/>
    <property type="molecule type" value="Genomic_DNA"/>
</dbReference>
<name>A0A6H1ZXY1_9ZZZZ</name>
<feature type="non-terminal residue" evidence="2">
    <location>
        <position position="94"/>
    </location>
</feature>
<organism evidence="2">
    <name type="scientific">viral metagenome</name>
    <dbReference type="NCBI Taxonomy" id="1070528"/>
    <lineage>
        <taxon>unclassified sequences</taxon>
        <taxon>metagenomes</taxon>
        <taxon>organismal metagenomes</taxon>
    </lineage>
</organism>
<protein>
    <submittedName>
        <fullName evidence="2">Uncharacterized protein</fullName>
    </submittedName>
</protein>
<sequence length="94" mass="10396">MGDLDRDDVAGAQAREIASLRAEVEALRKRVEKAERAHAETVAVLREVMDAEAWDDPGTKTHETVRSWLDDRVLVARADAVLAGRAWNDDGEVT</sequence>
<evidence type="ECO:0000313" key="2">
    <source>
        <dbReference type="EMBL" id="QJA52329.1"/>
    </source>
</evidence>